<protein>
    <submittedName>
        <fullName evidence="1">Uncharacterized protein</fullName>
    </submittedName>
</protein>
<keyword evidence="2" id="KW-1185">Reference proteome</keyword>
<proteinExistence type="predicted"/>
<dbReference type="AlphaFoldDB" id="A0A139XBZ6"/>
<organism evidence="1 2">
    <name type="scientific">Scytonema hofmannii PCC 7110</name>
    <dbReference type="NCBI Taxonomy" id="128403"/>
    <lineage>
        <taxon>Bacteria</taxon>
        <taxon>Bacillati</taxon>
        <taxon>Cyanobacteriota</taxon>
        <taxon>Cyanophyceae</taxon>
        <taxon>Nostocales</taxon>
        <taxon>Scytonemataceae</taxon>
        <taxon>Scytonema</taxon>
    </lineage>
</organism>
<dbReference type="OrthoDB" id="515661at2"/>
<gene>
    <name evidence="1" type="ORF">WA1_19745</name>
</gene>
<comment type="caution">
    <text evidence="1">The sequence shown here is derived from an EMBL/GenBank/DDBJ whole genome shotgun (WGS) entry which is preliminary data.</text>
</comment>
<accession>A0A139XBZ6</accession>
<sequence length="74" mass="8240">MRSAINPKIGDKVLILRPAYVAGKIGEICGQESLGDGTQERWLIRVEAENATESLVVSLFPKEFEVFKNDVESF</sequence>
<dbReference type="EMBL" id="ANNX02000020">
    <property type="protein sequence ID" value="KYC42218.1"/>
    <property type="molecule type" value="Genomic_DNA"/>
</dbReference>
<name>A0A139XBZ6_9CYAN</name>
<evidence type="ECO:0000313" key="1">
    <source>
        <dbReference type="EMBL" id="KYC42218.1"/>
    </source>
</evidence>
<evidence type="ECO:0000313" key="2">
    <source>
        <dbReference type="Proteomes" id="UP000076925"/>
    </source>
</evidence>
<reference evidence="1 2" key="1">
    <citation type="journal article" date="2013" name="Genome Biol. Evol.">
        <title>Genomes of Stigonematalean cyanobacteria (subsection V) and the evolution of oxygenic photosynthesis from prokaryotes to plastids.</title>
        <authorList>
            <person name="Dagan T."/>
            <person name="Roettger M."/>
            <person name="Stucken K."/>
            <person name="Landan G."/>
            <person name="Koch R."/>
            <person name="Major P."/>
            <person name="Gould S.B."/>
            <person name="Goremykin V.V."/>
            <person name="Rippka R."/>
            <person name="Tandeau de Marsac N."/>
            <person name="Gugger M."/>
            <person name="Lockhart P.J."/>
            <person name="Allen J.F."/>
            <person name="Brune I."/>
            <person name="Maus I."/>
            <person name="Puhler A."/>
            <person name="Martin W.F."/>
        </authorList>
    </citation>
    <scope>NUCLEOTIDE SEQUENCE [LARGE SCALE GENOMIC DNA]</scope>
    <source>
        <strain evidence="1 2">PCC 7110</strain>
    </source>
</reference>
<dbReference type="Proteomes" id="UP000076925">
    <property type="component" value="Unassembled WGS sequence"/>
</dbReference>